<evidence type="ECO:0000313" key="9">
    <source>
        <dbReference type="EMBL" id="PKV76192.1"/>
    </source>
</evidence>
<comment type="caution">
    <text evidence="9">The sequence shown here is derived from an EMBL/GenBank/DDBJ whole genome shotgun (WGS) entry which is preliminary data.</text>
</comment>
<dbReference type="PANTHER" id="PTHR21624:SF1">
    <property type="entry name" value="ALKYLGLYCEROL MONOOXYGENASE"/>
    <property type="match status" value="1"/>
</dbReference>
<evidence type="ECO:0000256" key="3">
    <source>
        <dbReference type="ARBA" id="ARBA00022989"/>
    </source>
</evidence>
<dbReference type="EMBL" id="PJMU01000001">
    <property type="protein sequence ID" value="PKV76192.1"/>
    <property type="molecule type" value="Genomic_DNA"/>
</dbReference>
<dbReference type="Proteomes" id="UP000233782">
    <property type="component" value="Unassembled WGS sequence"/>
</dbReference>
<comment type="subcellular location">
    <subcellularLocation>
        <location evidence="1">Endomembrane system</location>
        <topology evidence="1">Multi-pass membrane protein</topology>
    </subcellularLocation>
</comment>
<dbReference type="GO" id="GO:0050479">
    <property type="term" value="F:glyceryl-ether monooxygenase activity"/>
    <property type="evidence" value="ECO:0007669"/>
    <property type="project" value="TreeGrafter"/>
</dbReference>
<dbReference type="GO" id="GO:0008610">
    <property type="term" value="P:lipid biosynthetic process"/>
    <property type="evidence" value="ECO:0007669"/>
    <property type="project" value="InterPro"/>
</dbReference>
<dbReference type="InterPro" id="IPR006694">
    <property type="entry name" value="Fatty_acid_hydroxylase"/>
</dbReference>
<evidence type="ECO:0000256" key="2">
    <source>
        <dbReference type="ARBA" id="ARBA00022692"/>
    </source>
</evidence>
<proteinExistence type="predicted"/>
<dbReference type="Pfam" id="PF04116">
    <property type="entry name" value="FA_hydroxylase"/>
    <property type="match status" value="1"/>
</dbReference>
<feature type="domain" description="Fatty acid hydroxylase" evidence="8">
    <location>
        <begin position="94"/>
        <end position="227"/>
    </location>
</feature>
<gene>
    <name evidence="9" type="ORF">BD749_1142</name>
</gene>
<dbReference type="GO" id="GO:0006643">
    <property type="term" value="P:membrane lipid metabolic process"/>
    <property type="evidence" value="ECO:0007669"/>
    <property type="project" value="TreeGrafter"/>
</dbReference>
<keyword evidence="10" id="KW-1185">Reference proteome</keyword>
<evidence type="ECO:0000256" key="4">
    <source>
        <dbReference type="ARBA" id="ARBA00023002"/>
    </source>
</evidence>
<reference evidence="9 10" key="1">
    <citation type="submission" date="2017-12" db="EMBL/GenBank/DDBJ databases">
        <title>Genomic Encyclopedia of Type Strains, Phase III (KMG-III): the genomes of soil and plant-associated and newly described type strains.</title>
        <authorList>
            <person name="Whitman W."/>
        </authorList>
    </citation>
    <scope>NUCLEOTIDE SEQUENCE [LARGE SCALE GENOMIC DNA]</scope>
    <source>
        <strain evidence="9 10">LP43</strain>
    </source>
</reference>
<dbReference type="OrthoDB" id="9770329at2"/>
<feature type="transmembrane region" description="Helical" evidence="7">
    <location>
        <begin position="20"/>
        <end position="39"/>
    </location>
</feature>
<evidence type="ECO:0000256" key="5">
    <source>
        <dbReference type="ARBA" id="ARBA00023098"/>
    </source>
</evidence>
<sequence length="333" mass="38675">MEKEIFTMDQIAELDNLTIMHFAAPIIVASVLLEWYVGIRKKRNYYEKRDFLAAVAIGVGSVVLGAMLKVTLFYISLEIYNAVPWAIPRSWWGFALAFVLVDLCRYWAHRISHEQRFWWATHVTHHSSEKMNFSVSFRTGWTQHIKFLFFLPVPFMGFDPFTFFVCHQLAVLYQFWVHTELVRRLPAPIEYIFVTPSHHRVHHGSNPQYIDKNYGSTFIVWDRLFGTFQQEEEAPVYGLTKPVNSFNPIYLVFHEWVDIWKDLRHARSFREAWDILFKPPGAIVTAYQREQEALGAQENEVLDDAPALHVASAIPGEGVLEQQISPTGGRQVG</sequence>
<feature type="transmembrane region" description="Helical" evidence="7">
    <location>
        <begin position="51"/>
        <end position="77"/>
    </location>
</feature>
<evidence type="ECO:0000256" key="6">
    <source>
        <dbReference type="ARBA" id="ARBA00023136"/>
    </source>
</evidence>
<keyword evidence="4" id="KW-0560">Oxidoreductase</keyword>
<keyword evidence="2 7" id="KW-0812">Transmembrane</keyword>
<dbReference type="PANTHER" id="PTHR21624">
    <property type="entry name" value="STEROL DESATURASE-RELATED PROTEIN"/>
    <property type="match status" value="1"/>
</dbReference>
<dbReference type="RefSeq" id="WP_101443347.1">
    <property type="nucleotide sequence ID" value="NZ_PJMU01000001.1"/>
</dbReference>
<dbReference type="GO" id="GO:0016020">
    <property type="term" value="C:membrane"/>
    <property type="evidence" value="ECO:0007669"/>
    <property type="project" value="GOC"/>
</dbReference>
<dbReference type="GO" id="GO:0012505">
    <property type="term" value="C:endomembrane system"/>
    <property type="evidence" value="ECO:0007669"/>
    <property type="project" value="UniProtKB-SubCell"/>
</dbReference>
<dbReference type="GO" id="GO:0005506">
    <property type="term" value="F:iron ion binding"/>
    <property type="evidence" value="ECO:0007669"/>
    <property type="project" value="InterPro"/>
</dbReference>
<name>A0A2N3V3J3_9BACT</name>
<evidence type="ECO:0000256" key="1">
    <source>
        <dbReference type="ARBA" id="ARBA00004127"/>
    </source>
</evidence>
<evidence type="ECO:0000313" key="10">
    <source>
        <dbReference type="Proteomes" id="UP000233782"/>
    </source>
</evidence>
<keyword evidence="5" id="KW-0443">Lipid metabolism</keyword>
<organism evidence="9 10">
    <name type="scientific">Pontibacter ramchanderi</name>
    <dbReference type="NCBI Taxonomy" id="1179743"/>
    <lineage>
        <taxon>Bacteria</taxon>
        <taxon>Pseudomonadati</taxon>
        <taxon>Bacteroidota</taxon>
        <taxon>Cytophagia</taxon>
        <taxon>Cytophagales</taxon>
        <taxon>Hymenobacteraceae</taxon>
        <taxon>Pontibacter</taxon>
    </lineage>
</organism>
<evidence type="ECO:0000256" key="7">
    <source>
        <dbReference type="SAM" id="Phobius"/>
    </source>
</evidence>
<keyword evidence="3 7" id="KW-1133">Transmembrane helix</keyword>
<evidence type="ECO:0000259" key="8">
    <source>
        <dbReference type="Pfam" id="PF04116"/>
    </source>
</evidence>
<keyword evidence="6 7" id="KW-0472">Membrane</keyword>
<dbReference type="InterPro" id="IPR051689">
    <property type="entry name" value="Sterol_desaturase/TMEM195"/>
</dbReference>
<feature type="transmembrane region" description="Helical" evidence="7">
    <location>
        <begin position="147"/>
        <end position="176"/>
    </location>
</feature>
<feature type="transmembrane region" description="Helical" evidence="7">
    <location>
        <begin position="89"/>
        <end position="108"/>
    </location>
</feature>
<protein>
    <submittedName>
        <fullName evidence="9">Sterol desaturase/sphingolipid hydroxylase (Fatty acid hydroxylase superfamily)</fullName>
    </submittedName>
</protein>
<dbReference type="AlphaFoldDB" id="A0A2N3V3J3"/>
<accession>A0A2N3V3J3</accession>